<dbReference type="Gene3D" id="3.30.70.270">
    <property type="match status" value="2"/>
</dbReference>
<feature type="compositionally biased region" description="Polar residues" evidence="8">
    <location>
        <begin position="214"/>
        <end position="241"/>
    </location>
</feature>
<comment type="caution">
    <text evidence="11">The sequence shown here is derived from an EMBL/GenBank/DDBJ whole genome shotgun (WGS) entry which is preliminary data.</text>
</comment>
<dbReference type="Pfam" id="PF24626">
    <property type="entry name" value="SH3_Tf2-1"/>
    <property type="match status" value="1"/>
</dbReference>
<dbReference type="InterPro" id="IPR001878">
    <property type="entry name" value="Znf_CCHC"/>
</dbReference>
<dbReference type="InterPro" id="IPR056924">
    <property type="entry name" value="SH3_Tf2-1"/>
</dbReference>
<dbReference type="GO" id="GO:0004519">
    <property type="term" value="F:endonuclease activity"/>
    <property type="evidence" value="ECO:0007669"/>
    <property type="project" value="UniProtKB-KW"/>
</dbReference>
<keyword evidence="4" id="KW-0255">Endonuclease</keyword>
<proteinExistence type="predicted"/>
<feature type="domain" description="Integrase catalytic" evidence="10">
    <location>
        <begin position="1125"/>
        <end position="1233"/>
    </location>
</feature>
<dbReference type="PANTHER" id="PTHR37984:SF5">
    <property type="entry name" value="PROTEIN NYNRIN-LIKE"/>
    <property type="match status" value="1"/>
</dbReference>
<evidence type="ECO:0000256" key="2">
    <source>
        <dbReference type="ARBA" id="ARBA00022695"/>
    </source>
</evidence>
<gene>
    <name evidence="11" type="ORF">Tci_047430</name>
</gene>
<dbReference type="GO" id="GO:0015074">
    <property type="term" value="P:DNA integration"/>
    <property type="evidence" value="ECO:0007669"/>
    <property type="project" value="InterPro"/>
</dbReference>
<dbReference type="PROSITE" id="PS50158">
    <property type="entry name" value="ZF_CCHC"/>
    <property type="match status" value="1"/>
</dbReference>
<evidence type="ECO:0000256" key="7">
    <source>
        <dbReference type="PROSITE-ProRule" id="PRU00047"/>
    </source>
</evidence>
<organism evidence="11">
    <name type="scientific">Tanacetum cinerariifolium</name>
    <name type="common">Dalmatian daisy</name>
    <name type="synonym">Chrysanthemum cinerariifolium</name>
    <dbReference type="NCBI Taxonomy" id="118510"/>
    <lineage>
        <taxon>Eukaryota</taxon>
        <taxon>Viridiplantae</taxon>
        <taxon>Streptophyta</taxon>
        <taxon>Embryophyta</taxon>
        <taxon>Tracheophyta</taxon>
        <taxon>Spermatophyta</taxon>
        <taxon>Magnoliopsida</taxon>
        <taxon>eudicotyledons</taxon>
        <taxon>Gunneridae</taxon>
        <taxon>Pentapetalae</taxon>
        <taxon>asterids</taxon>
        <taxon>campanulids</taxon>
        <taxon>Asterales</taxon>
        <taxon>Asteraceae</taxon>
        <taxon>Asteroideae</taxon>
        <taxon>Anthemideae</taxon>
        <taxon>Anthemidinae</taxon>
        <taxon>Tanacetum</taxon>
    </lineage>
</organism>
<keyword evidence="6" id="KW-0695">RNA-directed DNA polymerase</keyword>
<dbReference type="InterPro" id="IPR050951">
    <property type="entry name" value="Retrovirus_Pol_polyprotein"/>
</dbReference>
<evidence type="ECO:0000259" key="9">
    <source>
        <dbReference type="PROSITE" id="PS50158"/>
    </source>
</evidence>
<dbReference type="FunFam" id="3.30.70.270:FF:000020">
    <property type="entry name" value="Transposon Tf2-6 polyprotein-like Protein"/>
    <property type="match status" value="1"/>
</dbReference>
<dbReference type="SMART" id="SM00343">
    <property type="entry name" value="ZnF_C2HC"/>
    <property type="match status" value="1"/>
</dbReference>
<keyword evidence="5" id="KW-0378">Hydrolase</keyword>
<keyword evidence="7" id="KW-0863">Zinc-finger</keyword>
<protein>
    <recommendedName>
        <fullName evidence="12">Reverse transcriptase domain-containing protein</fullName>
    </recommendedName>
</protein>
<accession>A0A6L2MRZ9</accession>
<keyword evidence="1" id="KW-0808">Transferase</keyword>
<dbReference type="Gene3D" id="3.30.420.10">
    <property type="entry name" value="Ribonuclease H-like superfamily/Ribonuclease H"/>
    <property type="match status" value="1"/>
</dbReference>
<dbReference type="GO" id="GO:0016787">
    <property type="term" value="F:hydrolase activity"/>
    <property type="evidence" value="ECO:0007669"/>
    <property type="project" value="UniProtKB-KW"/>
</dbReference>
<dbReference type="SUPFAM" id="SSF56672">
    <property type="entry name" value="DNA/RNA polymerases"/>
    <property type="match status" value="2"/>
</dbReference>
<sequence length="1299" mass="148973">MSISLMVNTHQSTPGFFGPAFDDAVQRAVNALLPGLTAQITNELRQNGAGSNGDQPPTIHSWLERFGKQKPRSFSSATSLDFREAFFLQYFPRSEQQKYEREYHTILQKDGELTGKFMRRFLRLVGFVGKKAGPPKEQAKHFKWALSDWILDGIVNTEFTDVAQVANAGRNIELLHERGDVKNKRNRNGDRIQSADKNNNQRGYGQRGNDSRNYDSQGGNSSQRFYQQNRDQQYNRSSGSLRQKKYTDYTSPPPCDTCGKPHPGKECYRVTGVCFSCGLTGHMAKDCPKNNRGNGNDKRPDVKGKVYSLTRDQAANSSDKPEFVNQDSQLGLSASLMDTSSDGPSLETHPIVRDFSDVFPEELSGIQPEHEVEFSIELISGTQPISKAPYRIAPIELKELKEQLQELLDLGFIHPSVSPWGAPILFVKKKDGSIRLCIDYRDLNCLRVKEQDIPKTAFRTRYVHYEFLADGISMDPTKVEAITKWPGSKVVTDVRSFLGLVGYYRRFVEGFSRLALPLTKLMRKGEKFVWNEEQENSFEELKKRLVSAPILTLPSGSGETCDIFTDHKSLKYIFTQKELNMRQRRWLELLKDYDTNIQYHTGKANVVADALSRKSGMLANLQIGPEIIKDLKRMDIELCIRGTKGYWESLKIKPYLILLIKEVQKEDAELWVVFQKSKEDEQTKFRVDDDGVMCWHARIKVAPYELLYGRKCRAHICWNEVGERVIEGPKLIEVTNEKVSPCRGVRRFGIKGKLSPRFIGPFEILDRVGEVSYRLALPLHLSHVHNVFHVSLLRGYKYHPFHVVSYLLDQIREDLSLAEEPEKILDRQERVMKIRPFRSLRFFGRTIPSVKPLGKPKNLCELVIRVSFRNSVLSEKREFKDRLEGGILCGYPFKCFLDAYKGYHQIKIAKEDEEKTTFIASQGIFCYSKMPFGLKNVRATYQRLVGKAFQKQIDINLKKLSIELGEYDIHYIPRVSIKGKILVDLIVERLEDDSSAAPIEVEKELQDPWTLFTDESSCVDVSEARLILTNPEGTKFTYALRFKFNVTNNEADYEALISEETLPMKKKKARAVRLKSRRYVVINGVLYKKSFLEPWLRCVRPLQVNYVMREIHEGSCCMHAGPRFGLPGEIISDKEKQFRDNLFKDWCEKLNIRQHFASIKHPQANGLVKRENRSLGEGMYARLDKGSKDCKEEIPHLLWAHRTMIKSSNRDTPFSLTYGIEAAIPVKISIPTLRTTEKDMSNDASHAEDGGKLGPKWEGPYEVTEALGKGAYKLKDCNEKLLPRTWNVRNLKKCHIHEM</sequence>
<dbReference type="PANTHER" id="PTHR37984">
    <property type="entry name" value="PROTEIN CBG26694"/>
    <property type="match status" value="1"/>
</dbReference>
<dbReference type="InterPro" id="IPR043502">
    <property type="entry name" value="DNA/RNA_pol_sf"/>
</dbReference>
<evidence type="ECO:0000256" key="5">
    <source>
        <dbReference type="ARBA" id="ARBA00022801"/>
    </source>
</evidence>
<dbReference type="PROSITE" id="PS50994">
    <property type="entry name" value="INTEGRASE"/>
    <property type="match status" value="1"/>
</dbReference>
<dbReference type="GO" id="GO:0003964">
    <property type="term" value="F:RNA-directed DNA polymerase activity"/>
    <property type="evidence" value="ECO:0007669"/>
    <property type="project" value="UniProtKB-KW"/>
</dbReference>
<dbReference type="GO" id="GO:0008270">
    <property type="term" value="F:zinc ion binding"/>
    <property type="evidence" value="ECO:0007669"/>
    <property type="project" value="UniProtKB-KW"/>
</dbReference>
<dbReference type="InterPro" id="IPR001584">
    <property type="entry name" value="Integrase_cat-core"/>
</dbReference>
<feature type="compositionally biased region" description="Low complexity" evidence="8">
    <location>
        <begin position="198"/>
        <end position="208"/>
    </location>
</feature>
<feature type="region of interest" description="Disordered" evidence="8">
    <location>
        <begin position="179"/>
        <end position="262"/>
    </location>
</feature>
<dbReference type="SUPFAM" id="SSF53098">
    <property type="entry name" value="Ribonuclease H-like"/>
    <property type="match status" value="1"/>
</dbReference>
<dbReference type="InterPro" id="IPR043128">
    <property type="entry name" value="Rev_trsase/Diguanyl_cyclase"/>
</dbReference>
<keyword evidence="3" id="KW-0540">Nuclease</keyword>
<dbReference type="Gene3D" id="4.10.60.10">
    <property type="entry name" value="Zinc finger, CCHC-type"/>
    <property type="match status" value="1"/>
</dbReference>
<evidence type="ECO:0000256" key="3">
    <source>
        <dbReference type="ARBA" id="ARBA00022722"/>
    </source>
</evidence>
<evidence type="ECO:0000256" key="1">
    <source>
        <dbReference type="ARBA" id="ARBA00022679"/>
    </source>
</evidence>
<keyword evidence="2" id="KW-0548">Nucleotidyltransferase</keyword>
<dbReference type="InterPro" id="IPR012337">
    <property type="entry name" value="RNaseH-like_sf"/>
</dbReference>
<evidence type="ECO:0000256" key="6">
    <source>
        <dbReference type="ARBA" id="ARBA00022918"/>
    </source>
</evidence>
<dbReference type="Pfam" id="PF00098">
    <property type="entry name" value="zf-CCHC"/>
    <property type="match status" value="1"/>
</dbReference>
<evidence type="ECO:0000256" key="4">
    <source>
        <dbReference type="ARBA" id="ARBA00022759"/>
    </source>
</evidence>
<evidence type="ECO:0000259" key="10">
    <source>
        <dbReference type="PROSITE" id="PS50994"/>
    </source>
</evidence>
<dbReference type="EMBL" id="BKCJ010007084">
    <property type="protein sequence ID" value="GEU75452.1"/>
    <property type="molecule type" value="Genomic_DNA"/>
</dbReference>
<evidence type="ECO:0000313" key="11">
    <source>
        <dbReference type="EMBL" id="GEU75452.1"/>
    </source>
</evidence>
<name>A0A6L2MRZ9_TANCI</name>
<evidence type="ECO:0008006" key="12">
    <source>
        <dbReference type="Google" id="ProtNLM"/>
    </source>
</evidence>
<dbReference type="InterPro" id="IPR041373">
    <property type="entry name" value="RT_RNaseH"/>
</dbReference>
<feature type="domain" description="CCHC-type" evidence="9">
    <location>
        <begin position="274"/>
        <end position="289"/>
    </location>
</feature>
<evidence type="ECO:0000256" key="8">
    <source>
        <dbReference type="SAM" id="MobiDB-lite"/>
    </source>
</evidence>
<reference evidence="11" key="1">
    <citation type="journal article" date="2019" name="Sci. Rep.">
        <title>Draft genome of Tanacetum cinerariifolium, the natural source of mosquito coil.</title>
        <authorList>
            <person name="Yamashiro T."/>
            <person name="Shiraishi A."/>
            <person name="Satake H."/>
            <person name="Nakayama K."/>
        </authorList>
    </citation>
    <scope>NUCLEOTIDE SEQUENCE</scope>
</reference>
<keyword evidence="7" id="KW-0479">Metal-binding</keyword>
<keyword evidence="7" id="KW-0862">Zinc</keyword>
<dbReference type="GO" id="GO:0003676">
    <property type="term" value="F:nucleic acid binding"/>
    <property type="evidence" value="ECO:0007669"/>
    <property type="project" value="InterPro"/>
</dbReference>
<dbReference type="InterPro" id="IPR036397">
    <property type="entry name" value="RNaseH_sf"/>
</dbReference>
<feature type="compositionally biased region" description="Basic and acidic residues" evidence="8">
    <location>
        <begin position="179"/>
        <end position="194"/>
    </location>
</feature>
<dbReference type="Gene3D" id="3.10.10.10">
    <property type="entry name" value="HIV Type 1 Reverse Transcriptase, subunit A, domain 1"/>
    <property type="match status" value="2"/>
</dbReference>
<dbReference type="Pfam" id="PF17917">
    <property type="entry name" value="RT_RNaseH"/>
    <property type="match status" value="1"/>
</dbReference>